<dbReference type="EMBL" id="CM051405">
    <property type="protein sequence ID" value="KAJ4704299.1"/>
    <property type="molecule type" value="Genomic_DNA"/>
</dbReference>
<proteinExistence type="predicted"/>
<name>A0ACC1X0S8_MELAZ</name>
<dbReference type="Proteomes" id="UP001164539">
    <property type="component" value="Chromosome 12"/>
</dbReference>
<evidence type="ECO:0000313" key="2">
    <source>
        <dbReference type="Proteomes" id="UP001164539"/>
    </source>
</evidence>
<evidence type="ECO:0000313" key="1">
    <source>
        <dbReference type="EMBL" id="KAJ4704299.1"/>
    </source>
</evidence>
<keyword evidence="2" id="KW-1185">Reference proteome</keyword>
<sequence length="140" mass="15411">MAKGIGNAMPLGAVLTTPEVAEVLVHCSYFNTFGGNPLCTAAALAVLKVIEKESLQCNAHIIGSYIKERLTALKNKHKIIGDVRGRGFMLGVEFVTDRQLKTPAKIETLHIIDQMKGMVSPSTLYESSYFLRFYQPLNPL</sequence>
<comment type="caution">
    <text evidence="1">The sequence shown here is derived from an EMBL/GenBank/DDBJ whole genome shotgun (WGS) entry which is preliminary data.</text>
</comment>
<accession>A0ACC1X0S8</accession>
<organism evidence="1 2">
    <name type="scientific">Melia azedarach</name>
    <name type="common">Chinaberry tree</name>
    <dbReference type="NCBI Taxonomy" id="155640"/>
    <lineage>
        <taxon>Eukaryota</taxon>
        <taxon>Viridiplantae</taxon>
        <taxon>Streptophyta</taxon>
        <taxon>Embryophyta</taxon>
        <taxon>Tracheophyta</taxon>
        <taxon>Spermatophyta</taxon>
        <taxon>Magnoliopsida</taxon>
        <taxon>eudicotyledons</taxon>
        <taxon>Gunneridae</taxon>
        <taxon>Pentapetalae</taxon>
        <taxon>rosids</taxon>
        <taxon>malvids</taxon>
        <taxon>Sapindales</taxon>
        <taxon>Meliaceae</taxon>
        <taxon>Melia</taxon>
    </lineage>
</organism>
<protein>
    <submittedName>
        <fullName evidence="1">Alanine--glyoxylate aminotransferase 2-like protein 2, mitochondrial</fullName>
    </submittedName>
</protein>
<reference evidence="1 2" key="1">
    <citation type="journal article" date="2023" name="Science">
        <title>Complex scaffold remodeling in plant triterpene biosynthesis.</title>
        <authorList>
            <person name="De La Pena R."/>
            <person name="Hodgson H."/>
            <person name="Liu J.C."/>
            <person name="Stephenson M.J."/>
            <person name="Martin A.C."/>
            <person name="Owen C."/>
            <person name="Harkess A."/>
            <person name="Leebens-Mack J."/>
            <person name="Jimenez L.E."/>
            <person name="Osbourn A."/>
            <person name="Sattely E.S."/>
        </authorList>
    </citation>
    <scope>NUCLEOTIDE SEQUENCE [LARGE SCALE GENOMIC DNA]</scope>
    <source>
        <strain evidence="2">cv. JPN11</strain>
        <tissue evidence="1">Leaf</tissue>
    </source>
</reference>
<gene>
    <name evidence="1" type="ORF">OWV82_021229</name>
</gene>